<comment type="caution">
    <text evidence="2">The sequence shown here is derived from an EMBL/GenBank/DDBJ whole genome shotgun (WGS) entry which is preliminary data.</text>
</comment>
<dbReference type="PIRSF" id="PIRSF007580">
    <property type="entry name" value="UCP07580"/>
    <property type="match status" value="1"/>
</dbReference>
<dbReference type="GeneID" id="92835603"/>
<keyword evidence="3" id="KW-1185">Reference proteome</keyword>
<dbReference type="InterPro" id="IPR016516">
    <property type="entry name" value="UCP07580"/>
</dbReference>
<keyword evidence="1" id="KW-1133">Transmembrane helix</keyword>
<dbReference type="PANTHER" id="PTHR39456:SF1">
    <property type="entry name" value="METAL-DEPENDENT HYDROLASE"/>
    <property type="match status" value="1"/>
</dbReference>
<protein>
    <recommendedName>
        <fullName evidence="4">Metal-dependent hydrolase</fullName>
    </recommendedName>
</protein>
<reference evidence="3" key="1">
    <citation type="submission" date="2013-02" db="EMBL/GenBank/DDBJ databases">
        <title>The Genome Sequence of Acinetobacter sp. NIPH 236.</title>
        <authorList>
            <consortium name="The Broad Institute Genome Sequencing Platform"/>
            <consortium name="The Broad Institute Genome Sequencing Center for Infectious Disease"/>
            <person name="Cerqueira G."/>
            <person name="Feldgarden M."/>
            <person name="Courvalin P."/>
            <person name="Perichon B."/>
            <person name="Grillot-Courvalin C."/>
            <person name="Clermont D."/>
            <person name="Rocha E."/>
            <person name="Yoon E.-J."/>
            <person name="Nemec A."/>
            <person name="Walker B."/>
            <person name="Young S.K."/>
            <person name="Zeng Q."/>
            <person name="Gargeya S."/>
            <person name="Fitzgerald M."/>
            <person name="Haas B."/>
            <person name="Abouelleil A."/>
            <person name="Alvarado L."/>
            <person name="Arachchi H.M."/>
            <person name="Berlin A.M."/>
            <person name="Chapman S.B."/>
            <person name="Dewar J."/>
            <person name="Goldberg J."/>
            <person name="Griggs A."/>
            <person name="Gujja S."/>
            <person name="Hansen M."/>
            <person name="Howarth C."/>
            <person name="Imamovic A."/>
            <person name="Larimer J."/>
            <person name="McCowan C."/>
            <person name="Murphy C."/>
            <person name="Neiman D."/>
            <person name="Pearson M."/>
            <person name="Priest M."/>
            <person name="Roberts A."/>
            <person name="Saif S."/>
            <person name="Shea T."/>
            <person name="Sisk P."/>
            <person name="Sykes S."/>
            <person name="Wortman J."/>
            <person name="Nusbaum C."/>
            <person name="Birren B."/>
        </authorList>
    </citation>
    <scope>NUCLEOTIDE SEQUENCE [LARGE SCALE GENOMIC DNA]</scope>
    <source>
        <strain evidence="3">NIPH 236</strain>
    </source>
</reference>
<dbReference type="EMBL" id="APOJ01000025">
    <property type="protein sequence ID" value="ENU26673.1"/>
    <property type="molecule type" value="Genomic_DNA"/>
</dbReference>
<sequence>MISNTLKKGLSLFKSNPITEQIDFASKKSIPIRHLAIGFEGKQVDLSFYMNNQFATIFFATLSVFLTYGEDLVIETARHHRDLLKDPILRQRVTSLIGQEAIHSKLHNEFNDAIVELGYPVRLYRFLGEQFFDHIFLKFPQPLKLSLMAGIEHFTAVLAEYMMAHEQNFYFSDDAKTRALWMWHMLEESEHKDVAYDVYQTLNGNYALRVSGFFLAYFTILGLIPFATTFVPVLRKPQEMLTAKFWKDAKRGVKLVFSPKDGVFGSTQSRIFDYLRTDFHPNDHDASAYFEYYEKKLLSEGGALHPFFLKEFTPKVQAA</sequence>
<evidence type="ECO:0000313" key="3">
    <source>
        <dbReference type="Proteomes" id="UP000013190"/>
    </source>
</evidence>
<keyword evidence="1" id="KW-0812">Transmembrane</keyword>
<keyword evidence="1" id="KW-0472">Membrane</keyword>
<dbReference type="Proteomes" id="UP000013190">
    <property type="component" value="Unassembled WGS sequence"/>
</dbReference>
<evidence type="ECO:0000313" key="2">
    <source>
        <dbReference type="EMBL" id="ENU26673.1"/>
    </source>
</evidence>
<evidence type="ECO:0000256" key="1">
    <source>
        <dbReference type="SAM" id="Phobius"/>
    </source>
</evidence>
<accession>A0ABN0JNB8</accession>
<reference evidence="2 3" key="2">
    <citation type="journal article" date="2016" name="Int. J. Syst. Evol. Microbiol.">
        <title>Taxonomy of haemolytic and/or proteolytic strains of the genus Acinetobacter with the proposal of Acinetobacter courvalinii sp. nov. (genomic species 14 sensu Bouvet &amp; Jeanjean), Acinetobacter dispersus sp. nov. (genomic species 17), Acinetobacter modestus sp. nov., Acinetobacter proteolyticus sp. nov. and Acinetobacter vivianii sp. nov.</title>
        <authorList>
            <person name="Nemec A."/>
            <person name="Radolfova-Krizova L."/>
            <person name="Maixnerova M."/>
            <person name="Vrestiakova E."/>
            <person name="Jezek P."/>
            <person name="Sedo O."/>
        </authorList>
    </citation>
    <scope>NUCLEOTIDE SEQUENCE [LARGE SCALE GENOMIC DNA]</scope>
    <source>
        <strain evidence="2 3">NIPH 236</strain>
    </source>
</reference>
<evidence type="ECO:0008006" key="4">
    <source>
        <dbReference type="Google" id="ProtNLM"/>
    </source>
</evidence>
<dbReference type="PANTHER" id="PTHR39456">
    <property type="entry name" value="METAL-DEPENDENT HYDROLASE"/>
    <property type="match status" value="1"/>
</dbReference>
<dbReference type="RefSeq" id="WP_004662626.1">
    <property type="nucleotide sequence ID" value="NZ_BMDV01000001.1"/>
</dbReference>
<gene>
    <name evidence="2" type="ORF">F992_02222</name>
</gene>
<proteinExistence type="predicted"/>
<name>A0ABN0JNB8_9GAMM</name>
<dbReference type="Pfam" id="PF10118">
    <property type="entry name" value="Metal_hydrol"/>
    <property type="match status" value="1"/>
</dbReference>
<organism evidence="2 3">
    <name type="scientific">Acinetobacter modestus</name>
    <dbReference type="NCBI Taxonomy" id="1776740"/>
    <lineage>
        <taxon>Bacteria</taxon>
        <taxon>Pseudomonadati</taxon>
        <taxon>Pseudomonadota</taxon>
        <taxon>Gammaproteobacteria</taxon>
        <taxon>Moraxellales</taxon>
        <taxon>Moraxellaceae</taxon>
        <taxon>Acinetobacter</taxon>
    </lineage>
</organism>
<feature type="transmembrane region" description="Helical" evidence="1">
    <location>
        <begin position="214"/>
        <end position="234"/>
    </location>
</feature>